<feature type="domain" description="BTB" evidence="3">
    <location>
        <begin position="54"/>
        <end position="138"/>
    </location>
</feature>
<comment type="function">
    <text evidence="1">May act as a substrate-specific adapter of an E3 ubiquitin-protein ligase complex (CUL3-RBX1-BTB) which mediates the ubiquitination and subsequent proteasomal degradation of target proteins.</text>
</comment>
<dbReference type="InterPro" id="IPR011705">
    <property type="entry name" value="BACK"/>
</dbReference>
<dbReference type="OMA" id="HGHYSSE"/>
<dbReference type="PANTHER" id="PTHR46336:SF3">
    <property type="entry name" value="BTB_POZ DOMAIN-CONTAINING PROTEIN POB1"/>
    <property type="match status" value="1"/>
</dbReference>
<evidence type="ECO:0000313" key="5">
    <source>
        <dbReference type="Proteomes" id="UP000054558"/>
    </source>
</evidence>
<comment type="pathway">
    <text evidence="2">Protein modification; protein ubiquitination.</text>
</comment>
<dbReference type="AlphaFoldDB" id="A0A1Y1HUB4"/>
<reference evidence="4 5" key="1">
    <citation type="journal article" date="2014" name="Nat. Commun.">
        <title>Klebsormidium flaccidum genome reveals primary factors for plant terrestrial adaptation.</title>
        <authorList>
            <person name="Hori K."/>
            <person name="Maruyama F."/>
            <person name="Fujisawa T."/>
            <person name="Togashi T."/>
            <person name="Yamamoto N."/>
            <person name="Seo M."/>
            <person name="Sato S."/>
            <person name="Yamada T."/>
            <person name="Mori H."/>
            <person name="Tajima N."/>
            <person name="Moriyama T."/>
            <person name="Ikeuchi M."/>
            <person name="Watanabe M."/>
            <person name="Wada H."/>
            <person name="Kobayashi K."/>
            <person name="Saito M."/>
            <person name="Masuda T."/>
            <person name="Sasaki-Sekimoto Y."/>
            <person name="Mashiguchi K."/>
            <person name="Awai K."/>
            <person name="Shimojima M."/>
            <person name="Masuda S."/>
            <person name="Iwai M."/>
            <person name="Nobusawa T."/>
            <person name="Narise T."/>
            <person name="Kondo S."/>
            <person name="Saito H."/>
            <person name="Sato R."/>
            <person name="Murakawa M."/>
            <person name="Ihara Y."/>
            <person name="Oshima-Yamada Y."/>
            <person name="Ohtaka K."/>
            <person name="Satoh M."/>
            <person name="Sonobe K."/>
            <person name="Ishii M."/>
            <person name="Ohtani R."/>
            <person name="Kanamori-Sato M."/>
            <person name="Honoki R."/>
            <person name="Miyazaki D."/>
            <person name="Mochizuki H."/>
            <person name="Umetsu J."/>
            <person name="Higashi K."/>
            <person name="Shibata D."/>
            <person name="Kamiya Y."/>
            <person name="Sato N."/>
            <person name="Nakamura Y."/>
            <person name="Tabata S."/>
            <person name="Ida S."/>
            <person name="Kurokawa K."/>
            <person name="Ohta H."/>
        </authorList>
    </citation>
    <scope>NUCLEOTIDE SEQUENCE [LARGE SCALE GENOMIC DNA]</scope>
    <source>
        <strain evidence="4 5">NIES-2285</strain>
    </source>
</reference>
<protein>
    <submittedName>
        <fullName evidence="4">BTB/POZ/Kelch-associated protein</fullName>
    </submittedName>
</protein>
<evidence type="ECO:0000256" key="2">
    <source>
        <dbReference type="ARBA" id="ARBA00004906"/>
    </source>
</evidence>
<keyword evidence="5" id="KW-1185">Reference proteome</keyword>
<dbReference type="OrthoDB" id="1250075at2759"/>
<dbReference type="SMART" id="SM00875">
    <property type="entry name" value="BACK"/>
    <property type="match status" value="1"/>
</dbReference>
<dbReference type="EMBL" id="DF237053">
    <property type="protein sequence ID" value="GAQ82220.1"/>
    <property type="molecule type" value="Genomic_DNA"/>
</dbReference>
<dbReference type="Pfam" id="PF07707">
    <property type="entry name" value="BACK"/>
    <property type="match status" value="1"/>
</dbReference>
<evidence type="ECO:0000259" key="3">
    <source>
        <dbReference type="PROSITE" id="PS50097"/>
    </source>
</evidence>
<accession>A0A1Y1HUB4</accession>
<organism evidence="4 5">
    <name type="scientific">Klebsormidium nitens</name>
    <name type="common">Green alga</name>
    <name type="synonym">Ulothrix nitens</name>
    <dbReference type="NCBI Taxonomy" id="105231"/>
    <lineage>
        <taxon>Eukaryota</taxon>
        <taxon>Viridiplantae</taxon>
        <taxon>Streptophyta</taxon>
        <taxon>Klebsormidiophyceae</taxon>
        <taxon>Klebsormidiales</taxon>
        <taxon>Klebsormidiaceae</taxon>
        <taxon>Klebsormidium</taxon>
    </lineage>
</organism>
<name>A0A1Y1HUB4_KLENI</name>
<gene>
    <name evidence="4" type="ORF">KFL_001040230</name>
</gene>
<sequence>MRPRILRLSRVASKKEAGSIEKRDTATGKGTSSVLLDEPACYDFAFAYGNPSFSDRIIWLQGPEPVQDGDQAVVRKKVPVNSAIVAAKSLVFQNMLSNGMAETDKDRPVIVNVDSEQEERAVLEMLYFVYTGTFSTPCLDRGDRCEELVALLTVADKYGVAGMVAAVSKVWANLLDDLEWLQHTAFQLPAPYLQYVAVKSLKAQACDTLFQRFKEVTLWDDPVFKLLSLEGVSYLLGRSDLEAKSEEEVFTQTLAWVRGNFEVMEERQAAMRELCARIRFARMSGEFVQEHVIDIPEMAFPLAQRNVTEGLAFAASSRSPKELNEDSRFQARKPNTFVLRFEATLDAQSSDQWSPAVERNGATWHVLVRKQSQGASSSSKKSTVGVFLSIAQTDVARLTKFSKEVQMQTWVKKVADGKWALQRSEKHSLGPTNLEGGRGDVFAKSWEQVGRGEYVDASGKVALRVVVTVLSQA</sequence>
<dbReference type="InterPro" id="IPR000210">
    <property type="entry name" value="BTB/POZ_dom"/>
</dbReference>
<dbReference type="SUPFAM" id="SSF54695">
    <property type="entry name" value="POZ domain"/>
    <property type="match status" value="1"/>
</dbReference>
<evidence type="ECO:0000256" key="1">
    <source>
        <dbReference type="ARBA" id="ARBA00002668"/>
    </source>
</evidence>
<dbReference type="InterPro" id="IPR045890">
    <property type="entry name" value="POB1-like"/>
</dbReference>
<dbReference type="Pfam" id="PF00651">
    <property type="entry name" value="BTB"/>
    <property type="match status" value="1"/>
</dbReference>
<dbReference type="PANTHER" id="PTHR46336">
    <property type="entry name" value="OS02G0260700 PROTEIN"/>
    <property type="match status" value="1"/>
</dbReference>
<dbReference type="Proteomes" id="UP000054558">
    <property type="component" value="Unassembled WGS sequence"/>
</dbReference>
<dbReference type="InterPro" id="IPR011333">
    <property type="entry name" value="SKP1/BTB/POZ_sf"/>
</dbReference>
<evidence type="ECO:0000313" key="4">
    <source>
        <dbReference type="EMBL" id="GAQ82220.1"/>
    </source>
</evidence>
<dbReference type="PROSITE" id="PS50097">
    <property type="entry name" value="BTB"/>
    <property type="match status" value="1"/>
</dbReference>
<dbReference type="Gene3D" id="1.25.40.420">
    <property type="match status" value="1"/>
</dbReference>
<proteinExistence type="predicted"/>
<dbReference type="Gene3D" id="3.30.710.10">
    <property type="entry name" value="Potassium Channel Kv1.1, Chain A"/>
    <property type="match status" value="1"/>
</dbReference>